<dbReference type="PANTHER" id="PTHR10509">
    <property type="entry name" value="O-METHYLTRANSFERASE-RELATED"/>
    <property type="match status" value="1"/>
</dbReference>
<evidence type="ECO:0000256" key="3">
    <source>
        <dbReference type="ARBA" id="ARBA00022691"/>
    </source>
</evidence>
<gene>
    <name evidence="4" type="ORF">SMF913_13069</name>
</gene>
<dbReference type="SUPFAM" id="SSF53335">
    <property type="entry name" value="S-adenosyl-L-methionine-dependent methyltransferases"/>
    <property type="match status" value="1"/>
</dbReference>
<dbReference type="PANTHER" id="PTHR10509:SF14">
    <property type="entry name" value="CAFFEOYL-COA O-METHYLTRANSFERASE 3-RELATED"/>
    <property type="match status" value="1"/>
</dbReference>
<dbReference type="InterPro" id="IPR029063">
    <property type="entry name" value="SAM-dependent_MTases_sf"/>
</dbReference>
<dbReference type="GO" id="GO:0008757">
    <property type="term" value="F:S-adenosylmethionine-dependent methyltransferase activity"/>
    <property type="evidence" value="ECO:0007669"/>
    <property type="project" value="TreeGrafter"/>
</dbReference>
<dbReference type="PROSITE" id="PS51682">
    <property type="entry name" value="SAM_OMT_I"/>
    <property type="match status" value="1"/>
</dbReference>
<evidence type="ECO:0000256" key="1">
    <source>
        <dbReference type="ARBA" id="ARBA00022603"/>
    </source>
</evidence>
<dbReference type="Pfam" id="PF01596">
    <property type="entry name" value="Methyltransf_3"/>
    <property type="match status" value="1"/>
</dbReference>
<proteinExistence type="predicted"/>
<keyword evidence="2 4" id="KW-0808">Transferase</keyword>
<comment type="caution">
    <text evidence="4">The sequence shown here is derived from an EMBL/GenBank/DDBJ whole genome shotgun (WGS) entry which is preliminary data.</text>
</comment>
<accession>A0A2J7Z9V7</accession>
<dbReference type="AlphaFoldDB" id="A0A2J7Z9V7"/>
<dbReference type="InterPro" id="IPR050362">
    <property type="entry name" value="Cation-dep_OMT"/>
</dbReference>
<keyword evidence="3" id="KW-0949">S-adenosyl-L-methionine</keyword>
<name>A0A2J7Z9V7_STRMQ</name>
<dbReference type="InterPro" id="IPR002935">
    <property type="entry name" value="SAM_O-MeTrfase"/>
</dbReference>
<organism evidence="4 5">
    <name type="scientific">Streptomyces malaysiensis</name>
    <dbReference type="NCBI Taxonomy" id="92644"/>
    <lineage>
        <taxon>Bacteria</taxon>
        <taxon>Bacillati</taxon>
        <taxon>Actinomycetota</taxon>
        <taxon>Actinomycetes</taxon>
        <taxon>Kitasatosporales</taxon>
        <taxon>Streptomycetaceae</taxon>
        <taxon>Streptomyces</taxon>
        <taxon>Streptomyces violaceusniger group</taxon>
    </lineage>
</organism>
<evidence type="ECO:0000256" key="2">
    <source>
        <dbReference type="ARBA" id="ARBA00022679"/>
    </source>
</evidence>
<dbReference type="Proteomes" id="UP000236520">
    <property type="component" value="Unassembled WGS sequence"/>
</dbReference>
<keyword evidence="5" id="KW-1185">Reference proteome</keyword>
<dbReference type="EMBL" id="LJIW01000001">
    <property type="protein sequence ID" value="PNG97044.1"/>
    <property type="molecule type" value="Genomic_DNA"/>
</dbReference>
<dbReference type="GO" id="GO:0032259">
    <property type="term" value="P:methylation"/>
    <property type="evidence" value="ECO:0007669"/>
    <property type="project" value="UniProtKB-KW"/>
</dbReference>
<evidence type="ECO:0000313" key="4">
    <source>
        <dbReference type="EMBL" id="PNG97044.1"/>
    </source>
</evidence>
<dbReference type="GO" id="GO:0008171">
    <property type="term" value="F:O-methyltransferase activity"/>
    <property type="evidence" value="ECO:0007669"/>
    <property type="project" value="InterPro"/>
</dbReference>
<evidence type="ECO:0000313" key="5">
    <source>
        <dbReference type="Proteomes" id="UP000236520"/>
    </source>
</evidence>
<keyword evidence="1 4" id="KW-0489">Methyltransferase</keyword>
<reference evidence="4 5" key="1">
    <citation type="submission" date="2015-09" db="EMBL/GenBank/DDBJ databases">
        <title>Genome sequence, genome mining and natural product profiling of a biocontrol bacterium Streptomyces malaysiensis F913.</title>
        <authorList>
            <person name="Xu Y."/>
            <person name="Wei J."/>
            <person name="Xie J."/>
            <person name="Li T."/>
            <person name="Zhou Z."/>
        </authorList>
    </citation>
    <scope>NUCLEOTIDE SEQUENCE [LARGE SCALE GENOMIC DNA]</scope>
    <source>
        <strain evidence="4 5">F913</strain>
    </source>
</reference>
<dbReference type="Gene3D" id="3.40.50.150">
    <property type="entry name" value="Vaccinia Virus protein VP39"/>
    <property type="match status" value="1"/>
</dbReference>
<sequence length="293" mass="31555">MSRGAVEKHISPATAVEKHINAIFEKLELRGTRVAAAGCSPFRAIWEAEREGSGSRGAEEEAAMAESKSTPVTAELYDYVLRHNPPLDPVLRELVEVTHRNLPQQAGMQSAEEQAPLLAFLVRLTGARHVVEVGTFTGFSALAMARALPADGRLIACDVSEEWTAYGRKAWAKAGVEDRIDLRIAPALDTLRAMPAEPHIDLAYLDADKQNYIPYWEELVPRLNPGGLIVADNVFYHGQVTEAAPPSAGAAIQAFNDHVAADARMEAVMLTVADGLTLARRLGRGGGRGASEG</sequence>
<protein>
    <submittedName>
        <fullName evidence="4">O-methyltransferase MdmC</fullName>
    </submittedName>
</protein>
<dbReference type="CDD" id="cd02440">
    <property type="entry name" value="AdoMet_MTases"/>
    <property type="match status" value="1"/>
</dbReference>